<dbReference type="FunCoup" id="A0A6J1WC29">
    <property type="interactions" value="40"/>
</dbReference>
<keyword evidence="2 4" id="KW-0732">Signal</keyword>
<dbReference type="GO" id="GO:0031012">
    <property type="term" value="C:extracellular matrix"/>
    <property type="evidence" value="ECO:0007669"/>
    <property type="project" value="TreeGrafter"/>
</dbReference>
<evidence type="ECO:0000256" key="4">
    <source>
        <dbReference type="SAM" id="SignalP"/>
    </source>
</evidence>
<evidence type="ECO:0000256" key="1">
    <source>
        <dbReference type="ARBA" id="ARBA00022460"/>
    </source>
</evidence>
<proteinExistence type="predicted"/>
<dbReference type="GO" id="GO:0042302">
    <property type="term" value="F:structural constituent of cuticle"/>
    <property type="evidence" value="ECO:0007669"/>
    <property type="project" value="UniProtKB-UniRule"/>
</dbReference>
<sequence length="325" mass="37092">MYSKIFVVAALLVAATARPQESHGHGHGHAYSSQSIVLHQSHGHESQHVPIHHEVKPVVLVHQPVQHHETPKHEEHHVDYYAIPKYTYEYKIEDPHTGDNKYQHETRDGDVVKGVYSLHEADGTIRIVEYTADKHNGFNAIVRREGHAKHIVPEHHHLKIHILIKLKMYSKVLLVAAIIGSAIARPQHEHGHGHAYSSQSIVLHQAQGHDSHHSVPVHHEVKPVVLVHQPVHHHEAPKHEEHHVDYYAIPKYAYEYKIEDPHTGDNKYQHETRDGDVVKGVYSLHEADGTIRIVEYTADKHSGFNAVVKREGHAQHIIPVHHHHQ</sequence>
<dbReference type="InterPro" id="IPR051217">
    <property type="entry name" value="Insect_Cuticle_Struc_Prot"/>
</dbReference>
<dbReference type="PROSITE" id="PS51155">
    <property type="entry name" value="CHIT_BIND_RR_2"/>
    <property type="match status" value="2"/>
</dbReference>
<keyword evidence="1 3" id="KW-0193">Cuticle</keyword>
<dbReference type="InterPro" id="IPR031311">
    <property type="entry name" value="CHIT_BIND_RR_consensus"/>
</dbReference>
<keyword evidence="5" id="KW-1185">Reference proteome</keyword>
<evidence type="ECO:0000313" key="5">
    <source>
        <dbReference type="Proteomes" id="UP001652740"/>
    </source>
</evidence>
<dbReference type="PRINTS" id="PR00947">
    <property type="entry name" value="CUTICLE"/>
</dbReference>
<dbReference type="GO" id="GO:0005615">
    <property type="term" value="C:extracellular space"/>
    <property type="evidence" value="ECO:0007669"/>
    <property type="project" value="TreeGrafter"/>
</dbReference>
<dbReference type="InterPro" id="IPR000618">
    <property type="entry name" value="Insect_cuticle"/>
</dbReference>
<dbReference type="PROSITE" id="PS00233">
    <property type="entry name" value="CHIT_BIND_RR_1"/>
    <property type="match status" value="2"/>
</dbReference>
<evidence type="ECO:0000256" key="2">
    <source>
        <dbReference type="ARBA" id="ARBA00022729"/>
    </source>
</evidence>
<evidence type="ECO:0000313" key="6">
    <source>
        <dbReference type="RefSeq" id="XP_026751029.2"/>
    </source>
</evidence>
<feature type="signal peptide" evidence="4">
    <location>
        <begin position="1"/>
        <end position="17"/>
    </location>
</feature>
<dbReference type="RefSeq" id="XP_026751029.2">
    <property type="nucleotide sequence ID" value="XM_026895228.3"/>
</dbReference>
<protein>
    <submittedName>
        <fullName evidence="6">Histidine-rich glycoprotein-like</fullName>
    </submittedName>
</protein>
<name>A0A6J1WC29_GALME</name>
<gene>
    <name evidence="6" type="primary">LOC113511586</name>
</gene>
<organism evidence="5 6">
    <name type="scientific">Galleria mellonella</name>
    <name type="common">Greater wax moth</name>
    <dbReference type="NCBI Taxonomy" id="7137"/>
    <lineage>
        <taxon>Eukaryota</taxon>
        <taxon>Metazoa</taxon>
        <taxon>Ecdysozoa</taxon>
        <taxon>Arthropoda</taxon>
        <taxon>Hexapoda</taxon>
        <taxon>Insecta</taxon>
        <taxon>Pterygota</taxon>
        <taxon>Neoptera</taxon>
        <taxon>Endopterygota</taxon>
        <taxon>Lepidoptera</taxon>
        <taxon>Glossata</taxon>
        <taxon>Ditrysia</taxon>
        <taxon>Pyraloidea</taxon>
        <taxon>Pyralidae</taxon>
        <taxon>Galleriinae</taxon>
        <taxon>Galleria</taxon>
    </lineage>
</organism>
<accession>A0A6J1WC29</accession>
<evidence type="ECO:0000256" key="3">
    <source>
        <dbReference type="PROSITE-ProRule" id="PRU00497"/>
    </source>
</evidence>
<dbReference type="Pfam" id="PF00379">
    <property type="entry name" value="Chitin_bind_4"/>
    <property type="match status" value="2"/>
</dbReference>
<dbReference type="KEGG" id="gmw:113511586"/>
<dbReference type="PANTHER" id="PTHR12236:SF95">
    <property type="entry name" value="CUTICULAR PROTEIN 76BD, ISOFORM C-RELATED"/>
    <property type="match status" value="1"/>
</dbReference>
<dbReference type="PANTHER" id="PTHR12236">
    <property type="entry name" value="STRUCTURAL CONTITUENT OF CUTICLE"/>
    <property type="match status" value="1"/>
</dbReference>
<dbReference type="Proteomes" id="UP001652740">
    <property type="component" value="Unplaced"/>
</dbReference>
<dbReference type="AlphaFoldDB" id="A0A6J1WC29"/>
<dbReference type="InParanoid" id="A0A6J1WC29"/>
<reference evidence="6" key="1">
    <citation type="submission" date="2025-08" db="UniProtKB">
        <authorList>
            <consortium name="RefSeq"/>
        </authorList>
    </citation>
    <scope>IDENTIFICATION</scope>
    <source>
        <tissue evidence="6">Whole larvae</tissue>
    </source>
</reference>
<dbReference type="GeneID" id="113511586"/>
<feature type="chain" id="PRO_5045900388" evidence="4">
    <location>
        <begin position="18"/>
        <end position="325"/>
    </location>
</feature>